<feature type="compositionally biased region" description="Polar residues" evidence="1">
    <location>
        <begin position="36"/>
        <end position="52"/>
    </location>
</feature>
<gene>
    <name evidence="2" type="ORF">CSSPJE1EN2_LOCUS24232</name>
</gene>
<dbReference type="Pfam" id="PF01344">
    <property type="entry name" value="Kelch_1"/>
    <property type="match status" value="1"/>
</dbReference>
<keyword evidence="3" id="KW-1185">Reference proteome</keyword>
<accession>A0ABP1C2A1</accession>
<dbReference type="Proteomes" id="UP001497522">
    <property type="component" value="Chromosome 9"/>
</dbReference>
<dbReference type="InterPro" id="IPR006652">
    <property type="entry name" value="Kelch_1"/>
</dbReference>
<dbReference type="SUPFAM" id="SSF117281">
    <property type="entry name" value="Kelch motif"/>
    <property type="match status" value="1"/>
</dbReference>
<dbReference type="EMBL" id="OZ023710">
    <property type="protein sequence ID" value="CAK9882981.1"/>
    <property type="molecule type" value="Genomic_DNA"/>
</dbReference>
<protein>
    <submittedName>
        <fullName evidence="2">Uncharacterized protein</fullName>
    </submittedName>
</protein>
<feature type="region of interest" description="Disordered" evidence="1">
    <location>
        <begin position="28"/>
        <end position="52"/>
    </location>
</feature>
<name>A0ABP1C2A1_9BRYO</name>
<sequence length="87" mass="9812">MMNRHVVKPNVRHVQVYLDTPYNARGEELETEKQDWSNGGSYSGQSPSPRSLHTATCVGEKIVVFGGQEDNSAKNDVFIFNTVAERW</sequence>
<proteinExistence type="predicted"/>
<evidence type="ECO:0000313" key="3">
    <source>
        <dbReference type="Proteomes" id="UP001497522"/>
    </source>
</evidence>
<dbReference type="Gene3D" id="2.120.10.80">
    <property type="entry name" value="Kelch-type beta propeller"/>
    <property type="match status" value="1"/>
</dbReference>
<organism evidence="2 3">
    <name type="scientific">Sphagnum jensenii</name>
    <dbReference type="NCBI Taxonomy" id="128206"/>
    <lineage>
        <taxon>Eukaryota</taxon>
        <taxon>Viridiplantae</taxon>
        <taxon>Streptophyta</taxon>
        <taxon>Embryophyta</taxon>
        <taxon>Bryophyta</taxon>
        <taxon>Sphagnophytina</taxon>
        <taxon>Sphagnopsida</taxon>
        <taxon>Sphagnales</taxon>
        <taxon>Sphagnaceae</taxon>
        <taxon>Sphagnum</taxon>
    </lineage>
</organism>
<evidence type="ECO:0000256" key="1">
    <source>
        <dbReference type="SAM" id="MobiDB-lite"/>
    </source>
</evidence>
<evidence type="ECO:0000313" key="2">
    <source>
        <dbReference type="EMBL" id="CAK9882981.1"/>
    </source>
</evidence>
<dbReference type="InterPro" id="IPR015915">
    <property type="entry name" value="Kelch-typ_b-propeller"/>
</dbReference>
<reference evidence="2" key="1">
    <citation type="submission" date="2024-03" db="EMBL/GenBank/DDBJ databases">
        <authorList>
            <consortium name="ELIXIR-Norway"/>
            <consortium name="Elixir Norway"/>
        </authorList>
    </citation>
    <scope>NUCLEOTIDE SEQUENCE</scope>
</reference>